<evidence type="ECO:0000313" key="2">
    <source>
        <dbReference type="EnsemblPlants" id="AET7Gv20891300.11"/>
    </source>
</evidence>
<dbReference type="PANTHER" id="PTHR47605:SF2">
    <property type="entry name" value="TRANSCRIPTIONAL ELONGATION REGULATOR MINIYO"/>
    <property type="match status" value="1"/>
</dbReference>
<reference evidence="2" key="4">
    <citation type="submission" date="2019-03" db="UniProtKB">
        <authorList>
            <consortium name="EnsemblPlants"/>
        </authorList>
    </citation>
    <scope>IDENTIFICATION</scope>
</reference>
<proteinExistence type="predicted"/>
<dbReference type="Gramene" id="AET7Gv20891300.11">
    <property type="protein sequence ID" value="AET7Gv20891300.11"/>
    <property type="gene ID" value="AET7Gv20891300"/>
</dbReference>
<name>A0A453SC29_AEGTS</name>
<protein>
    <submittedName>
        <fullName evidence="2">Uncharacterized protein</fullName>
    </submittedName>
</protein>
<evidence type="ECO:0000256" key="1">
    <source>
        <dbReference type="SAM" id="MobiDB-lite"/>
    </source>
</evidence>
<dbReference type="AlphaFoldDB" id="A0A453SC29"/>
<feature type="region of interest" description="Disordered" evidence="1">
    <location>
        <begin position="1"/>
        <end position="28"/>
    </location>
</feature>
<accession>A0A453SC29</accession>
<organism evidence="2 3">
    <name type="scientific">Aegilops tauschii subsp. strangulata</name>
    <name type="common">Goatgrass</name>
    <dbReference type="NCBI Taxonomy" id="200361"/>
    <lineage>
        <taxon>Eukaryota</taxon>
        <taxon>Viridiplantae</taxon>
        <taxon>Streptophyta</taxon>
        <taxon>Embryophyta</taxon>
        <taxon>Tracheophyta</taxon>
        <taxon>Spermatophyta</taxon>
        <taxon>Magnoliopsida</taxon>
        <taxon>Liliopsida</taxon>
        <taxon>Poales</taxon>
        <taxon>Poaceae</taxon>
        <taxon>BOP clade</taxon>
        <taxon>Pooideae</taxon>
        <taxon>Triticodae</taxon>
        <taxon>Triticeae</taxon>
        <taxon>Triticinae</taxon>
        <taxon>Aegilops</taxon>
    </lineage>
</organism>
<reference evidence="3" key="1">
    <citation type="journal article" date="2014" name="Science">
        <title>Ancient hybridizations among the ancestral genomes of bread wheat.</title>
        <authorList>
            <consortium name="International Wheat Genome Sequencing Consortium,"/>
            <person name="Marcussen T."/>
            <person name="Sandve S.R."/>
            <person name="Heier L."/>
            <person name="Spannagl M."/>
            <person name="Pfeifer M."/>
            <person name="Jakobsen K.S."/>
            <person name="Wulff B.B."/>
            <person name="Steuernagel B."/>
            <person name="Mayer K.F."/>
            <person name="Olsen O.A."/>
        </authorList>
    </citation>
    <scope>NUCLEOTIDE SEQUENCE [LARGE SCALE GENOMIC DNA]</scope>
    <source>
        <strain evidence="3">cv. AL8/78</strain>
    </source>
</reference>
<evidence type="ECO:0000313" key="3">
    <source>
        <dbReference type="Proteomes" id="UP000015105"/>
    </source>
</evidence>
<reference evidence="2" key="5">
    <citation type="journal article" date="2021" name="G3 (Bethesda)">
        <title>Aegilops tauschii genome assembly Aet v5.0 features greater sequence contiguity and improved annotation.</title>
        <authorList>
            <person name="Wang L."/>
            <person name="Zhu T."/>
            <person name="Rodriguez J.C."/>
            <person name="Deal K.R."/>
            <person name="Dubcovsky J."/>
            <person name="McGuire P.E."/>
            <person name="Lux T."/>
            <person name="Spannagl M."/>
            <person name="Mayer K.F.X."/>
            <person name="Baldrich P."/>
            <person name="Meyers B.C."/>
            <person name="Huo N."/>
            <person name="Gu Y.Q."/>
            <person name="Zhou H."/>
            <person name="Devos K.M."/>
            <person name="Bennetzen J.L."/>
            <person name="Unver T."/>
            <person name="Budak H."/>
            <person name="Gulick P.J."/>
            <person name="Galiba G."/>
            <person name="Kalapos B."/>
            <person name="Nelson D.R."/>
            <person name="Li P."/>
            <person name="You F.M."/>
            <person name="Luo M.C."/>
            <person name="Dvorak J."/>
        </authorList>
    </citation>
    <scope>NUCLEOTIDE SEQUENCE [LARGE SCALE GENOMIC DNA]</scope>
    <source>
        <strain evidence="2">cv. AL8/78</strain>
    </source>
</reference>
<dbReference type="InterPro" id="IPR055326">
    <property type="entry name" value="MINIYO"/>
</dbReference>
<dbReference type="PANTHER" id="PTHR47605">
    <property type="entry name" value="TRANSCRIPTIONAL ELONGATION REGULATOR MINIYO"/>
    <property type="match status" value="1"/>
</dbReference>
<dbReference type="Proteomes" id="UP000015105">
    <property type="component" value="Chromosome 7D"/>
</dbReference>
<sequence>WKYNTKPSNILPHYGEDDEEESDEKHTIQDDVIVSGQDVAAGLIRMGILPRICSLLEVNLYLLSFLVQRVSFTTIKTFGQT</sequence>
<reference evidence="3" key="2">
    <citation type="journal article" date="2017" name="Nat. Plants">
        <title>The Aegilops tauschii genome reveals multiple impacts of transposons.</title>
        <authorList>
            <person name="Zhao G."/>
            <person name="Zou C."/>
            <person name="Li K."/>
            <person name="Wang K."/>
            <person name="Li T."/>
            <person name="Gao L."/>
            <person name="Zhang X."/>
            <person name="Wang H."/>
            <person name="Yang Z."/>
            <person name="Liu X."/>
            <person name="Jiang W."/>
            <person name="Mao L."/>
            <person name="Kong X."/>
            <person name="Jiao Y."/>
            <person name="Jia J."/>
        </authorList>
    </citation>
    <scope>NUCLEOTIDE SEQUENCE [LARGE SCALE GENOMIC DNA]</scope>
    <source>
        <strain evidence="3">cv. AL8/78</strain>
    </source>
</reference>
<dbReference type="EnsemblPlants" id="AET7Gv20891300.11">
    <property type="protein sequence ID" value="AET7Gv20891300.11"/>
    <property type="gene ID" value="AET7Gv20891300"/>
</dbReference>
<reference evidence="2" key="3">
    <citation type="journal article" date="2017" name="Nature">
        <title>Genome sequence of the progenitor of the wheat D genome Aegilops tauschii.</title>
        <authorList>
            <person name="Luo M.C."/>
            <person name="Gu Y.Q."/>
            <person name="Puiu D."/>
            <person name="Wang H."/>
            <person name="Twardziok S.O."/>
            <person name="Deal K.R."/>
            <person name="Huo N."/>
            <person name="Zhu T."/>
            <person name="Wang L."/>
            <person name="Wang Y."/>
            <person name="McGuire P.E."/>
            <person name="Liu S."/>
            <person name="Long H."/>
            <person name="Ramasamy R.K."/>
            <person name="Rodriguez J.C."/>
            <person name="Van S.L."/>
            <person name="Yuan L."/>
            <person name="Wang Z."/>
            <person name="Xia Z."/>
            <person name="Xiao L."/>
            <person name="Anderson O.D."/>
            <person name="Ouyang S."/>
            <person name="Liang Y."/>
            <person name="Zimin A.V."/>
            <person name="Pertea G."/>
            <person name="Qi P."/>
            <person name="Bennetzen J.L."/>
            <person name="Dai X."/>
            <person name="Dawson M.W."/>
            <person name="Muller H.G."/>
            <person name="Kugler K."/>
            <person name="Rivarola-Duarte L."/>
            <person name="Spannagl M."/>
            <person name="Mayer K.F.X."/>
            <person name="Lu F.H."/>
            <person name="Bevan M.W."/>
            <person name="Leroy P."/>
            <person name="Li P."/>
            <person name="You F.M."/>
            <person name="Sun Q."/>
            <person name="Liu Z."/>
            <person name="Lyons E."/>
            <person name="Wicker T."/>
            <person name="Salzberg S.L."/>
            <person name="Devos K.M."/>
            <person name="Dvorak J."/>
        </authorList>
    </citation>
    <scope>NUCLEOTIDE SEQUENCE [LARGE SCALE GENOMIC DNA]</scope>
    <source>
        <strain evidence="2">cv. AL8/78</strain>
    </source>
</reference>
<keyword evidence="3" id="KW-1185">Reference proteome</keyword>